<sequence>MVRIPMIVFRHGKRPFPATAIQNTLESLYTLTRLSSPSSTLPSSSSKGQLLFNRKNTTLVVENAPNPLKGRMRLSDAEIKAINNGSAI</sequence>
<organism evidence="1 2">
    <name type="scientific">Andalucia godoyi</name>
    <name type="common">Flagellate</name>
    <dbReference type="NCBI Taxonomy" id="505711"/>
    <lineage>
        <taxon>Eukaryota</taxon>
        <taxon>Discoba</taxon>
        <taxon>Jakobida</taxon>
        <taxon>Andalucina</taxon>
        <taxon>Andaluciidae</taxon>
        <taxon>Andalucia</taxon>
    </lineage>
</organism>
<evidence type="ECO:0000313" key="2">
    <source>
        <dbReference type="Proteomes" id="UP000799049"/>
    </source>
</evidence>
<dbReference type="EMBL" id="VRVR01000010">
    <property type="protein sequence ID" value="KAF0852914.1"/>
    <property type="molecule type" value="Genomic_DNA"/>
</dbReference>
<protein>
    <submittedName>
        <fullName evidence="1">Putative mitochondrial protein</fullName>
    </submittedName>
</protein>
<keyword evidence="2" id="KW-1185">Reference proteome</keyword>
<accession>A0A8K0F4D6</accession>
<evidence type="ECO:0000313" key="1">
    <source>
        <dbReference type="EMBL" id="KAF0852914.1"/>
    </source>
</evidence>
<dbReference type="AlphaFoldDB" id="A0A8K0F4D6"/>
<proteinExistence type="predicted"/>
<name>A0A8K0F4D6_ANDGO</name>
<gene>
    <name evidence="1" type="ORF">ANDGO_02534</name>
</gene>
<comment type="caution">
    <text evidence="1">The sequence shown here is derived from an EMBL/GenBank/DDBJ whole genome shotgun (WGS) entry which is preliminary data.</text>
</comment>
<reference evidence="1" key="1">
    <citation type="submission" date="2019-09" db="EMBL/GenBank/DDBJ databases">
        <title>The Mitochondrial Proteome of the Jakobid, Andalucia godoyi, a Protist With the Most Gene-Rich and Bacteria-Like Mitochondrial Genome.</title>
        <authorList>
            <person name="Gray M.W."/>
            <person name="Burger G."/>
            <person name="Derelle R."/>
            <person name="Klimes V."/>
            <person name="Leger M."/>
            <person name="Sarrasin M."/>
            <person name="Vlcek C."/>
            <person name="Roger A.J."/>
            <person name="Elias M."/>
            <person name="Lang B.F."/>
        </authorList>
    </citation>
    <scope>NUCLEOTIDE SEQUENCE</scope>
    <source>
        <strain evidence="1">And28</strain>
    </source>
</reference>
<dbReference type="Proteomes" id="UP000799049">
    <property type="component" value="Unassembled WGS sequence"/>
</dbReference>